<dbReference type="InterPro" id="IPR023198">
    <property type="entry name" value="PGP-like_dom2"/>
</dbReference>
<dbReference type="Gene3D" id="1.10.150.240">
    <property type="entry name" value="Putative phosphatase, domain 2"/>
    <property type="match status" value="1"/>
</dbReference>
<dbReference type="InterPro" id="IPR006439">
    <property type="entry name" value="HAD-SF_hydro_IA"/>
</dbReference>
<reference evidence="1 2" key="1">
    <citation type="submission" date="2015-06" db="EMBL/GenBank/DDBJ databases">
        <title>Comparative genome analysis of nirS-carrying Bradyrhizobium sp. strains.</title>
        <authorList>
            <person name="Ishii S."/>
            <person name="Jang J."/>
            <person name="Nishizawa T."/>
            <person name="Senoo K."/>
        </authorList>
    </citation>
    <scope>NUCLEOTIDE SEQUENCE [LARGE SCALE GENOMIC DNA]</scope>
    <source>
        <strain evidence="1 2">TSA1</strain>
    </source>
</reference>
<dbReference type="AlphaFoldDB" id="A0A2M6UJB7"/>
<organism evidence="1 2">
    <name type="scientific">Bradyrhizobium nitroreducens</name>
    <dbReference type="NCBI Taxonomy" id="709803"/>
    <lineage>
        <taxon>Bacteria</taxon>
        <taxon>Pseudomonadati</taxon>
        <taxon>Pseudomonadota</taxon>
        <taxon>Alphaproteobacteria</taxon>
        <taxon>Hyphomicrobiales</taxon>
        <taxon>Nitrobacteraceae</taxon>
        <taxon>Bradyrhizobium</taxon>
    </lineage>
</organism>
<gene>
    <name evidence="1" type="ORF">TSA1_30715</name>
</gene>
<comment type="caution">
    <text evidence="1">The sequence shown here is derived from an EMBL/GenBank/DDBJ whole genome shotgun (WGS) entry which is preliminary data.</text>
</comment>
<dbReference type="CDD" id="cd02603">
    <property type="entry name" value="HAD_sEH-N_like"/>
    <property type="match status" value="1"/>
</dbReference>
<keyword evidence="2" id="KW-1185">Reference proteome</keyword>
<dbReference type="PANTHER" id="PTHR43611">
    <property type="entry name" value="ALPHA-D-GLUCOSE 1-PHOSPHATE PHOSPHATASE"/>
    <property type="match status" value="1"/>
</dbReference>
<evidence type="ECO:0000313" key="2">
    <source>
        <dbReference type="Proteomes" id="UP000228930"/>
    </source>
</evidence>
<accession>A0A2M6UJB7</accession>
<protein>
    <submittedName>
        <fullName evidence="1">Haloacid dehalogenase</fullName>
    </submittedName>
</protein>
<sequence length="212" mass="23142">MKRTQVTSLSPGSADALLFDLGRVVLDIDFSKAIACWAGHAGCRPESIVARYVRDEAYRLHEVGKLSDADYFTSLRASLGIGISDAQFLEGWNAIFAGEMPDIGELLPRAAKQMPLYAFSNTNRPHVDYFSKEYADLLGHFRELYLSSSIGLRKPDAEAFDHVVAAIGVPAERIVFFDDLAENIEGARARGLTAVHVTSPRDVGNALKALGI</sequence>
<proteinExistence type="predicted"/>
<dbReference type="EMBL" id="LFJC01000003">
    <property type="protein sequence ID" value="PIT04639.1"/>
    <property type="molecule type" value="Genomic_DNA"/>
</dbReference>
<dbReference type="NCBIfam" id="TIGR01509">
    <property type="entry name" value="HAD-SF-IA-v3"/>
    <property type="match status" value="1"/>
</dbReference>
<dbReference type="InterPro" id="IPR023214">
    <property type="entry name" value="HAD_sf"/>
</dbReference>
<dbReference type="Gene3D" id="3.40.50.1000">
    <property type="entry name" value="HAD superfamily/HAD-like"/>
    <property type="match status" value="1"/>
</dbReference>
<dbReference type="SUPFAM" id="SSF56784">
    <property type="entry name" value="HAD-like"/>
    <property type="match status" value="1"/>
</dbReference>
<dbReference type="Proteomes" id="UP000228930">
    <property type="component" value="Unassembled WGS sequence"/>
</dbReference>
<name>A0A2M6UJB7_9BRAD</name>
<dbReference type="RefSeq" id="WP_174719158.1">
    <property type="nucleotide sequence ID" value="NZ_LFJC01000003.1"/>
</dbReference>
<dbReference type="NCBIfam" id="TIGR01549">
    <property type="entry name" value="HAD-SF-IA-v1"/>
    <property type="match status" value="1"/>
</dbReference>
<dbReference type="PANTHER" id="PTHR43611:SF3">
    <property type="entry name" value="FLAVIN MONONUCLEOTIDE HYDROLASE 1, CHLOROPLATIC"/>
    <property type="match status" value="1"/>
</dbReference>
<dbReference type="InterPro" id="IPR036412">
    <property type="entry name" value="HAD-like_sf"/>
</dbReference>
<evidence type="ECO:0000313" key="1">
    <source>
        <dbReference type="EMBL" id="PIT04639.1"/>
    </source>
</evidence>
<dbReference type="Pfam" id="PF00702">
    <property type="entry name" value="Hydrolase"/>
    <property type="match status" value="1"/>
</dbReference>